<evidence type="ECO:0000313" key="4">
    <source>
        <dbReference type="EMBL" id="SFV73861.1"/>
    </source>
</evidence>
<dbReference type="PANTHER" id="PTHR43584">
    <property type="entry name" value="NUCLEOTIDYL TRANSFERASE"/>
    <property type="match status" value="1"/>
</dbReference>
<gene>
    <name evidence="4" type="ORF">DESPIGER_2037</name>
</gene>
<dbReference type="InterPro" id="IPR050065">
    <property type="entry name" value="GlmU-like"/>
</dbReference>
<proteinExistence type="predicted"/>
<keyword evidence="5" id="KW-1185">Reference proteome</keyword>
<feature type="domain" description="Nucleotidyl transferase" evidence="3">
    <location>
        <begin position="5"/>
        <end position="94"/>
    </location>
</feature>
<evidence type="ECO:0000256" key="2">
    <source>
        <dbReference type="ARBA" id="ARBA00022695"/>
    </source>
</evidence>
<dbReference type="RefSeq" id="WP_072336175.1">
    <property type="nucleotide sequence ID" value="NZ_CALUWT010000001.1"/>
</dbReference>
<organism evidence="4 5">
    <name type="scientific">Desulfovibrio piger</name>
    <dbReference type="NCBI Taxonomy" id="901"/>
    <lineage>
        <taxon>Bacteria</taxon>
        <taxon>Pseudomonadati</taxon>
        <taxon>Thermodesulfobacteriota</taxon>
        <taxon>Desulfovibrionia</taxon>
        <taxon>Desulfovibrionales</taxon>
        <taxon>Desulfovibrionaceae</taxon>
        <taxon>Desulfovibrio</taxon>
    </lineage>
</organism>
<dbReference type="Gene3D" id="3.30.200.20">
    <property type="entry name" value="Phosphorylase Kinase, domain 1"/>
    <property type="match status" value="1"/>
</dbReference>
<sequence length="492" mass="56004">MRANILCAGFGTRLRPFTYLKPKPLLNIGGYPLVERTIRQLHADGVTDIALVVGYKHECFNYLVDKYGVQLIVSAQYATANNYSSLQLVAHRLGDSLVIDGDTYIRRPVVPLVRPGVSQFICQQTQQGREWELITDAGDRVVAVRKDSPSGYCMSGVSYWTEEAAALIREELDKSGPDDYWEDAVIRILDRVPVYATRVKMLLCEIDSLSDALSLGLLTPDELADQCSETQMAEKLKGLTNDTYHIQLDGKGLVLRIPGQGTDQIIDRSVEAAMLEMVKDLDITPECHFYAGGIKTTDFLEGYRILNHDTLDRFEVLGVVDIMRRLHDIRMPAGFRDTYGPSAVLSVLSEVKLYERQSGVNLLTDHERELFYDFAREMDKDEKRFCHRDFVLENILRKGDDIKLIDFEYACFCSPYWDYASFVTETRLSGPLLDCFIEASGADRTRLLKAMIIVDYIWGLWGFYRECIDYGRGRIAEMDRNLKLLQRGEKLA</sequence>
<dbReference type="AlphaFoldDB" id="A0A1K1LGM2"/>
<keyword evidence="1 4" id="KW-0808">Transferase</keyword>
<dbReference type="OrthoDB" id="9788272at2"/>
<dbReference type="EMBL" id="LT630450">
    <property type="protein sequence ID" value="SFV73861.1"/>
    <property type="molecule type" value="Genomic_DNA"/>
</dbReference>
<keyword evidence="2 4" id="KW-0548">Nucleotidyltransferase</keyword>
<protein>
    <submittedName>
        <fullName evidence="4">Cholinephosphate cytidylyltransferase</fullName>
        <ecNumber evidence="4">2.7.7.15</ecNumber>
    </submittedName>
</protein>
<dbReference type="Gene3D" id="3.90.1200.10">
    <property type="match status" value="1"/>
</dbReference>
<dbReference type="CDD" id="cd05151">
    <property type="entry name" value="ChoK-like"/>
    <property type="match status" value="1"/>
</dbReference>
<dbReference type="SUPFAM" id="SSF53448">
    <property type="entry name" value="Nucleotide-diphospho-sugar transferases"/>
    <property type="match status" value="1"/>
</dbReference>
<dbReference type="GO" id="GO:0004105">
    <property type="term" value="F:choline-phosphate cytidylyltransferase activity"/>
    <property type="evidence" value="ECO:0007669"/>
    <property type="project" value="UniProtKB-EC"/>
</dbReference>
<dbReference type="InterPro" id="IPR005835">
    <property type="entry name" value="NTP_transferase_dom"/>
</dbReference>
<dbReference type="SUPFAM" id="SSF56112">
    <property type="entry name" value="Protein kinase-like (PK-like)"/>
    <property type="match status" value="1"/>
</dbReference>
<dbReference type="Gene3D" id="3.90.550.10">
    <property type="entry name" value="Spore Coat Polysaccharide Biosynthesis Protein SpsA, Chain A"/>
    <property type="match status" value="1"/>
</dbReference>
<dbReference type="PANTHER" id="PTHR43584:SF5">
    <property type="entry name" value="PROTEIN LICC"/>
    <property type="match status" value="1"/>
</dbReference>
<accession>A0A1K1LGM2</accession>
<evidence type="ECO:0000313" key="5">
    <source>
        <dbReference type="Proteomes" id="UP000186323"/>
    </source>
</evidence>
<dbReference type="KEGG" id="dpg:DESPIGER_2037"/>
<name>A0A1K1LGM2_9BACT</name>
<dbReference type="Pfam" id="PF00483">
    <property type="entry name" value="NTP_transferase"/>
    <property type="match status" value="1"/>
</dbReference>
<dbReference type="EC" id="2.7.7.15" evidence="4"/>
<evidence type="ECO:0000259" key="3">
    <source>
        <dbReference type="Pfam" id="PF00483"/>
    </source>
</evidence>
<dbReference type="InterPro" id="IPR011009">
    <property type="entry name" value="Kinase-like_dom_sf"/>
</dbReference>
<reference evidence="5" key="1">
    <citation type="submission" date="2016-10" db="EMBL/GenBank/DDBJ databases">
        <authorList>
            <person name="Wegmann U."/>
        </authorList>
    </citation>
    <scope>NUCLEOTIDE SEQUENCE [LARGE SCALE GENOMIC DNA]</scope>
</reference>
<dbReference type="InterPro" id="IPR029044">
    <property type="entry name" value="Nucleotide-diphossugar_trans"/>
</dbReference>
<dbReference type="Pfam" id="PF01633">
    <property type="entry name" value="Choline_kinase"/>
    <property type="match status" value="1"/>
</dbReference>
<dbReference type="Proteomes" id="UP000186323">
    <property type="component" value="Chromosome I"/>
</dbReference>
<evidence type="ECO:0000256" key="1">
    <source>
        <dbReference type="ARBA" id="ARBA00022679"/>
    </source>
</evidence>